<accession>A0A1Z4KX15</accession>
<dbReference type="EMBL" id="AP018220">
    <property type="protein sequence ID" value="BAY73468.1"/>
    <property type="molecule type" value="Genomic_DNA"/>
</dbReference>
<geneLocation type="plasmid" evidence="1">
    <name>plasmid4</name>
</geneLocation>
<evidence type="ECO:0000313" key="2">
    <source>
        <dbReference type="Proteomes" id="UP000217507"/>
    </source>
</evidence>
<organism evidence="1 2">
    <name type="scientific">Trichormus variabilis NIES-23</name>
    <dbReference type="NCBI Taxonomy" id="1973479"/>
    <lineage>
        <taxon>Bacteria</taxon>
        <taxon>Bacillati</taxon>
        <taxon>Cyanobacteriota</taxon>
        <taxon>Cyanophyceae</taxon>
        <taxon>Nostocales</taxon>
        <taxon>Nostocaceae</taxon>
        <taxon>Trichormus</taxon>
    </lineage>
</organism>
<gene>
    <name evidence="1" type="ORF">NIES23_63200</name>
</gene>
<proteinExistence type="predicted"/>
<sequence length="144" mass="16259">MNCLKLLQGKGYIHFNHTVFIILFGRRKAIIDPHAASMRVSNQAELLKTLKAICSKLFQSILLKITHISAQYQLVAERFNIPVPLPPLEIGKEILNEKSLSVSLIIGVAWSNEDKDWRYLVVDEGFNTPPLWVSAAQIQGEMFA</sequence>
<name>A0A1Z4KX15_ANAVA</name>
<protein>
    <submittedName>
        <fullName evidence="1">Uncharacterized protein</fullName>
    </submittedName>
</protein>
<evidence type="ECO:0000313" key="1">
    <source>
        <dbReference type="EMBL" id="BAY73468.1"/>
    </source>
</evidence>
<dbReference type="AlphaFoldDB" id="A0A1Z4KX15"/>
<reference evidence="1 2" key="1">
    <citation type="submission" date="2017-06" db="EMBL/GenBank/DDBJ databases">
        <title>Genome sequencing of cyanobaciteial culture collection at National Institute for Environmental Studies (NIES).</title>
        <authorList>
            <person name="Hirose Y."/>
            <person name="Shimura Y."/>
            <person name="Fujisawa T."/>
            <person name="Nakamura Y."/>
            <person name="Kawachi M."/>
        </authorList>
    </citation>
    <scope>NUCLEOTIDE SEQUENCE [LARGE SCALE GENOMIC DNA]</scope>
    <source>
        <strain evidence="1 2">NIES-23</strain>
        <plasmid evidence="2">Plasmid Plasmid4 dna</plasmid>
    </source>
</reference>
<dbReference type="Proteomes" id="UP000217507">
    <property type="component" value="Plasmid Plasmid4 dna"/>
</dbReference>
<keyword evidence="1" id="KW-0614">Plasmid</keyword>